<gene>
    <name evidence="19" type="primary">IKZF5</name>
</gene>
<evidence type="ECO:0000256" key="7">
    <source>
        <dbReference type="ARBA" id="ARBA00023015"/>
    </source>
</evidence>
<dbReference type="GO" id="GO:0000978">
    <property type="term" value="F:RNA polymerase II cis-regulatory region sequence-specific DNA binding"/>
    <property type="evidence" value="ECO:0007669"/>
    <property type="project" value="TreeGrafter"/>
</dbReference>
<feature type="compositionally biased region" description="Low complexity" evidence="17">
    <location>
        <begin position="397"/>
        <end position="415"/>
    </location>
</feature>
<feature type="domain" description="C2H2-type" evidence="18">
    <location>
        <begin position="183"/>
        <end position="210"/>
    </location>
</feature>
<dbReference type="FunFam" id="3.30.160.60:FF:000402">
    <property type="entry name" value="IKAROS family zinc finger 5"/>
    <property type="match status" value="1"/>
</dbReference>
<proteinExistence type="inferred from homology"/>
<keyword evidence="10" id="KW-0539">Nucleus</keyword>
<dbReference type="AlphaFoldDB" id="A0A8C5R2H4"/>
<dbReference type="GO" id="GO:0006357">
    <property type="term" value="P:regulation of transcription by RNA polymerase II"/>
    <property type="evidence" value="ECO:0007669"/>
    <property type="project" value="TreeGrafter"/>
</dbReference>
<dbReference type="InterPro" id="IPR013087">
    <property type="entry name" value="Znf_C2H2_type"/>
</dbReference>
<feature type="domain" description="C2H2-type" evidence="18">
    <location>
        <begin position="239"/>
        <end position="262"/>
    </location>
</feature>
<evidence type="ECO:0000256" key="5">
    <source>
        <dbReference type="ARBA" id="ARBA00022771"/>
    </source>
</evidence>
<keyword evidence="20" id="KW-1185">Reference proteome</keyword>
<evidence type="ECO:0000256" key="3">
    <source>
        <dbReference type="ARBA" id="ARBA00022723"/>
    </source>
</evidence>
<evidence type="ECO:0000256" key="2">
    <source>
        <dbReference type="ARBA" id="ARBA00022491"/>
    </source>
</evidence>
<evidence type="ECO:0000256" key="15">
    <source>
        <dbReference type="ARBA" id="ARBA00061987"/>
    </source>
</evidence>
<keyword evidence="5 16" id="KW-0863">Zinc-finger</keyword>
<feature type="compositionally biased region" description="Gly residues" evidence="17">
    <location>
        <begin position="53"/>
        <end position="69"/>
    </location>
</feature>
<comment type="similarity">
    <text evidence="11">Belongs to the Ikaros C2H2-type zinc-finger protein family.</text>
</comment>
<evidence type="ECO:0000256" key="11">
    <source>
        <dbReference type="ARBA" id="ARBA00038390"/>
    </source>
</evidence>
<keyword evidence="3" id="KW-0479">Metal-binding</keyword>
<dbReference type="InterPro" id="IPR036236">
    <property type="entry name" value="Znf_C2H2_sf"/>
</dbReference>
<evidence type="ECO:0000256" key="8">
    <source>
        <dbReference type="ARBA" id="ARBA00023125"/>
    </source>
</evidence>
<comment type="subcellular location">
    <subcellularLocation>
        <location evidence="1">Nucleus</location>
    </subcellularLocation>
</comment>
<dbReference type="PROSITE" id="PS00028">
    <property type="entry name" value="ZINC_FINGER_C2H2_1"/>
    <property type="match status" value="1"/>
</dbReference>
<organism evidence="19 20">
    <name type="scientific">Leptobrachium leishanense</name>
    <name type="common">Leishan spiny toad</name>
    <dbReference type="NCBI Taxonomy" id="445787"/>
    <lineage>
        <taxon>Eukaryota</taxon>
        <taxon>Metazoa</taxon>
        <taxon>Chordata</taxon>
        <taxon>Craniata</taxon>
        <taxon>Vertebrata</taxon>
        <taxon>Euteleostomi</taxon>
        <taxon>Amphibia</taxon>
        <taxon>Batrachia</taxon>
        <taxon>Anura</taxon>
        <taxon>Pelobatoidea</taxon>
        <taxon>Megophryidae</taxon>
        <taxon>Leptobrachium</taxon>
    </lineage>
</organism>
<evidence type="ECO:0000256" key="10">
    <source>
        <dbReference type="ARBA" id="ARBA00023242"/>
    </source>
</evidence>
<dbReference type="InterPro" id="IPR050589">
    <property type="entry name" value="Ikaros_C2H2-ZF"/>
</dbReference>
<evidence type="ECO:0000256" key="16">
    <source>
        <dbReference type="PROSITE-ProRule" id="PRU00042"/>
    </source>
</evidence>
<dbReference type="GO" id="GO:0005634">
    <property type="term" value="C:nucleus"/>
    <property type="evidence" value="ECO:0007669"/>
    <property type="project" value="UniProtKB-SubCell"/>
</dbReference>
<keyword evidence="4" id="KW-0677">Repeat</keyword>
<feature type="region of interest" description="Disordered" evidence="17">
    <location>
        <begin position="360"/>
        <end position="457"/>
    </location>
</feature>
<evidence type="ECO:0000313" key="20">
    <source>
        <dbReference type="Proteomes" id="UP000694569"/>
    </source>
</evidence>
<dbReference type="GO" id="GO:0003700">
    <property type="term" value="F:DNA-binding transcription factor activity"/>
    <property type="evidence" value="ECO:0007669"/>
    <property type="project" value="TreeGrafter"/>
</dbReference>
<dbReference type="GO" id="GO:0008270">
    <property type="term" value="F:zinc ion binding"/>
    <property type="evidence" value="ECO:0007669"/>
    <property type="project" value="UniProtKB-KW"/>
</dbReference>
<reference evidence="19" key="1">
    <citation type="submission" date="2025-08" db="UniProtKB">
        <authorList>
            <consortium name="Ensembl"/>
        </authorList>
    </citation>
    <scope>IDENTIFICATION</scope>
</reference>
<dbReference type="PANTHER" id="PTHR24404">
    <property type="entry name" value="ZINC FINGER PROTEIN"/>
    <property type="match status" value="1"/>
</dbReference>
<dbReference type="SMART" id="SM00355">
    <property type="entry name" value="ZnF_C2H2"/>
    <property type="match status" value="4"/>
</dbReference>
<evidence type="ECO:0000256" key="9">
    <source>
        <dbReference type="ARBA" id="ARBA00023163"/>
    </source>
</evidence>
<dbReference type="GeneTree" id="ENSGT00940000155035"/>
<protein>
    <recommendedName>
        <fullName evidence="12">Zinc finger protein Pegasus</fullName>
    </recommendedName>
    <alternativeName>
        <fullName evidence="13">Ikaros family zinc finger protein 5</fullName>
    </alternativeName>
</protein>
<reference evidence="19" key="2">
    <citation type="submission" date="2025-09" db="UniProtKB">
        <authorList>
            <consortium name="Ensembl"/>
        </authorList>
    </citation>
    <scope>IDENTIFICATION</scope>
</reference>
<accession>A0A8C5R2H4</accession>
<dbReference type="PROSITE" id="PS50157">
    <property type="entry name" value="ZINC_FINGER_C2H2_2"/>
    <property type="match status" value="3"/>
</dbReference>
<dbReference type="Proteomes" id="UP000694569">
    <property type="component" value="Unplaced"/>
</dbReference>
<dbReference type="Ensembl" id="ENSLLET00000048404.1">
    <property type="protein sequence ID" value="ENSLLEP00000046563.1"/>
    <property type="gene ID" value="ENSLLEG00000029492.1"/>
</dbReference>
<dbReference type="PANTHER" id="PTHR24404:SF55">
    <property type="entry name" value="ZINC FINGER PROTEIN PEGASUS"/>
    <property type="match status" value="1"/>
</dbReference>
<feature type="compositionally biased region" description="Polar residues" evidence="17">
    <location>
        <begin position="72"/>
        <end position="81"/>
    </location>
</feature>
<evidence type="ECO:0000256" key="14">
    <source>
        <dbReference type="ARBA" id="ARBA00057152"/>
    </source>
</evidence>
<dbReference type="FunFam" id="3.30.160.60:FF:000924">
    <property type="entry name" value="IKAROS family zinc finger 5"/>
    <property type="match status" value="1"/>
</dbReference>
<sequence>MSAMQRQDGGPLNAWVGVPRAHARGRVPGPICGSWLACSSGWWSSFRASPGGGGGSACGSRWRGGGAPGNGRETSGHNPTLNMGEKKPEPLDFVKDFQEYLTQQTHHVNMISGSVSGDKEGDTMPGGPQNHDVLTANSPCLALPAAGTDSDQNGLDHPSVEVSLDENAGMLVDGFERTYDGKLKCRYCNYASKGTARLIEHIRIHTGEKPHRCHLCPFASAYERHLEAHMRSHTGEKPYKCELCSFRCSDRSNLSHHRRRKHKMLPIKGTRPSLGNKKMWGVLQKKVSSLGYSRRTLINLSPPSMVVHKHDYLSDFSHEIPSIHSEAYESLAKASHGSLTRDPHDLMVDNPLNQLSTLAGQLSSLPPDTQNPASPDTGPCPDEKPFMIQRPPPPACASAVSTSIPRSSSPASPEARPTHNHRNCSPVAGPSSERSGRTSTPSISNSQPSTPAPALPVQDPQLLHHCQHCDMYFADNILYTIHIAPGEPRPLQIQDHETTSGSSTSRVGAGPTPVPGRVSYPTPRSRQHPPEARVRPGCLQVGVDRQVGRSPSAP</sequence>
<name>A0A8C5R2H4_9ANUR</name>
<evidence type="ECO:0000313" key="19">
    <source>
        <dbReference type="Ensembl" id="ENSLLEP00000046563.1"/>
    </source>
</evidence>
<keyword evidence="8" id="KW-0238">DNA-binding</keyword>
<comment type="function">
    <text evidence="14">Transcriptional repressor that binds the core 5'GNNTGTNG-3' DNA consensus sequence.</text>
</comment>
<comment type="subunit">
    <text evidence="15">Probably self-associates.</text>
</comment>
<dbReference type="Gene3D" id="3.30.160.60">
    <property type="entry name" value="Classic Zinc Finger"/>
    <property type="match status" value="3"/>
</dbReference>
<keyword evidence="9" id="KW-0804">Transcription</keyword>
<feature type="compositionally biased region" description="Polar residues" evidence="17">
    <location>
        <begin position="360"/>
        <end position="374"/>
    </location>
</feature>
<dbReference type="FunFam" id="3.30.160.60:FF:001097">
    <property type="entry name" value="IKAROS family zinc finger 5"/>
    <property type="match status" value="1"/>
</dbReference>
<keyword evidence="2" id="KW-0678">Repressor</keyword>
<evidence type="ECO:0000256" key="4">
    <source>
        <dbReference type="ARBA" id="ARBA00022737"/>
    </source>
</evidence>
<dbReference type="SUPFAM" id="SSF57667">
    <property type="entry name" value="beta-beta-alpha zinc fingers"/>
    <property type="match status" value="2"/>
</dbReference>
<dbReference type="OrthoDB" id="5576026at2759"/>
<evidence type="ECO:0000256" key="1">
    <source>
        <dbReference type="ARBA" id="ARBA00004123"/>
    </source>
</evidence>
<feature type="compositionally biased region" description="Polar residues" evidence="17">
    <location>
        <begin position="437"/>
        <end position="449"/>
    </location>
</feature>
<feature type="region of interest" description="Disordered" evidence="17">
    <location>
        <begin position="490"/>
        <end position="554"/>
    </location>
</feature>
<evidence type="ECO:0000256" key="6">
    <source>
        <dbReference type="ARBA" id="ARBA00022833"/>
    </source>
</evidence>
<evidence type="ECO:0000256" key="13">
    <source>
        <dbReference type="ARBA" id="ARBA00043251"/>
    </source>
</evidence>
<feature type="region of interest" description="Disordered" evidence="17">
    <location>
        <begin position="53"/>
        <end position="85"/>
    </location>
</feature>
<evidence type="ECO:0000256" key="12">
    <source>
        <dbReference type="ARBA" id="ARBA00040442"/>
    </source>
</evidence>
<keyword evidence="6" id="KW-0862">Zinc</keyword>
<evidence type="ECO:0000256" key="17">
    <source>
        <dbReference type="SAM" id="MobiDB-lite"/>
    </source>
</evidence>
<keyword evidence="7" id="KW-0805">Transcription regulation</keyword>
<evidence type="ECO:0000259" key="18">
    <source>
        <dbReference type="PROSITE" id="PS50157"/>
    </source>
</evidence>
<feature type="domain" description="C2H2-type" evidence="18">
    <location>
        <begin position="211"/>
        <end position="238"/>
    </location>
</feature>